<keyword evidence="2" id="KW-0732">Signal</keyword>
<dbReference type="GeneID" id="109992112"/>
<evidence type="ECO:0000256" key="1">
    <source>
        <dbReference type="SAM" id="MobiDB-lite"/>
    </source>
</evidence>
<evidence type="ECO:0000256" key="2">
    <source>
        <dbReference type="SAM" id="SignalP"/>
    </source>
</evidence>
<dbReference type="GeneTree" id="ENSGT00990000203761"/>
<dbReference type="Ensembl" id="ENSLBET00000026198.1">
    <property type="protein sequence ID" value="ENSLBEP00000024932.1"/>
    <property type="gene ID" value="ENSLBEG00000019048.1"/>
</dbReference>
<evidence type="ECO:0000313" key="4">
    <source>
        <dbReference type="Ensembl" id="ENSLBEP00000024932.1"/>
    </source>
</evidence>
<organism evidence="4 5">
    <name type="scientific">Labrus bergylta</name>
    <name type="common">ballan wrasse</name>
    <dbReference type="NCBI Taxonomy" id="56723"/>
    <lineage>
        <taxon>Eukaryota</taxon>
        <taxon>Metazoa</taxon>
        <taxon>Chordata</taxon>
        <taxon>Craniata</taxon>
        <taxon>Vertebrata</taxon>
        <taxon>Euteleostomi</taxon>
        <taxon>Actinopterygii</taxon>
        <taxon>Neopterygii</taxon>
        <taxon>Teleostei</taxon>
        <taxon>Neoteleostei</taxon>
        <taxon>Acanthomorphata</taxon>
        <taxon>Eupercaria</taxon>
        <taxon>Labriformes</taxon>
        <taxon>Labridae</taxon>
        <taxon>Labrus</taxon>
    </lineage>
</organism>
<proteinExistence type="predicted"/>
<protein>
    <submittedName>
        <fullName evidence="4">Uncharacterized LOC109992112</fullName>
    </submittedName>
</protein>
<dbReference type="SMART" id="SM00409">
    <property type="entry name" value="IG"/>
    <property type="match status" value="1"/>
</dbReference>
<feature type="chain" id="PRO_5018690178" evidence="2">
    <location>
        <begin position="26"/>
        <end position="264"/>
    </location>
</feature>
<name>A0A3Q3FXJ6_9LABR</name>
<dbReference type="InterPro" id="IPR036179">
    <property type="entry name" value="Ig-like_dom_sf"/>
</dbReference>
<dbReference type="FunCoup" id="A0A3Q3FXJ6">
    <property type="interactions" value="123"/>
</dbReference>
<evidence type="ECO:0000313" key="5">
    <source>
        <dbReference type="Proteomes" id="UP000261660"/>
    </source>
</evidence>
<evidence type="ECO:0000259" key="3">
    <source>
        <dbReference type="PROSITE" id="PS50835"/>
    </source>
</evidence>
<reference evidence="4" key="2">
    <citation type="submission" date="2025-09" db="UniProtKB">
        <authorList>
            <consortium name="Ensembl"/>
        </authorList>
    </citation>
    <scope>IDENTIFICATION</scope>
</reference>
<dbReference type="InterPro" id="IPR003599">
    <property type="entry name" value="Ig_sub"/>
</dbReference>
<dbReference type="InterPro" id="IPR013783">
    <property type="entry name" value="Ig-like_fold"/>
</dbReference>
<feature type="compositionally biased region" description="Polar residues" evidence="1">
    <location>
        <begin position="236"/>
        <end position="251"/>
    </location>
</feature>
<dbReference type="AlphaFoldDB" id="A0A3Q3FXJ6"/>
<dbReference type="InParanoid" id="A0A3Q3FXJ6"/>
<accession>A0A3Q3FXJ6</accession>
<keyword evidence="5" id="KW-1185">Reference proteome</keyword>
<dbReference type="OrthoDB" id="8950231at2759"/>
<dbReference type="InterPro" id="IPR007110">
    <property type="entry name" value="Ig-like_dom"/>
</dbReference>
<dbReference type="Proteomes" id="UP000261660">
    <property type="component" value="Unplaced"/>
</dbReference>
<sequence>MTNTKLHSYLLSTISCLCLLQSGLCEECSKTVLARRLTLHVTAGDSLSLSCVVKHCGDTWTGDWMWRNSTEENTDYMIKESVRHGLSSATLSANETRLTLYIVRVDQSNEGSYGCKVKWVEGETAQGHWTYVNITAALPLQRSVSHRVFVCAGASFCLPIILGLARFMSSQVKPQPVPAHDDLYRNQPHPTPHLPTPCLPTLKHKPVNQKCSSSSQRAPPKPQRNTEVVYADISQGALSQHGATREPPQSTVYSSLKFQTVVKT</sequence>
<dbReference type="PROSITE" id="PS51257">
    <property type="entry name" value="PROKAR_LIPOPROTEIN"/>
    <property type="match status" value="1"/>
</dbReference>
<feature type="region of interest" description="Disordered" evidence="1">
    <location>
        <begin position="205"/>
        <end position="251"/>
    </location>
</feature>
<feature type="domain" description="Ig-like" evidence="3">
    <location>
        <begin position="29"/>
        <end position="117"/>
    </location>
</feature>
<reference evidence="4" key="1">
    <citation type="submission" date="2025-08" db="UniProtKB">
        <authorList>
            <consortium name="Ensembl"/>
        </authorList>
    </citation>
    <scope>IDENTIFICATION</scope>
</reference>
<dbReference type="Gene3D" id="2.60.40.10">
    <property type="entry name" value="Immunoglobulins"/>
    <property type="match status" value="1"/>
</dbReference>
<feature type="signal peptide" evidence="2">
    <location>
        <begin position="1"/>
        <end position="25"/>
    </location>
</feature>
<dbReference type="SUPFAM" id="SSF48726">
    <property type="entry name" value="Immunoglobulin"/>
    <property type="match status" value="1"/>
</dbReference>
<dbReference type="RefSeq" id="XP_020500266.1">
    <property type="nucleotide sequence ID" value="XM_020644610.3"/>
</dbReference>
<dbReference type="PROSITE" id="PS50835">
    <property type="entry name" value="IG_LIKE"/>
    <property type="match status" value="1"/>
</dbReference>